<proteinExistence type="predicted"/>
<reference evidence="1 2" key="1">
    <citation type="submission" date="2015-01" db="EMBL/GenBank/DDBJ databases">
        <title>Evolution of Trichinella species and genotypes.</title>
        <authorList>
            <person name="Korhonen P.K."/>
            <person name="Edoardo P."/>
            <person name="Giuseppe L.R."/>
            <person name="Gasser R.B."/>
        </authorList>
    </citation>
    <scope>NUCLEOTIDE SEQUENCE [LARGE SCALE GENOMIC DNA]</scope>
    <source>
        <strain evidence="1">ISS176</strain>
    </source>
</reference>
<comment type="caution">
    <text evidence="1">The sequence shown here is derived from an EMBL/GenBank/DDBJ whole genome shotgun (WGS) entry which is preliminary data.</text>
</comment>
<dbReference type="AlphaFoldDB" id="A0A0V1JTZ8"/>
<dbReference type="Proteomes" id="UP000054826">
    <property type="component" value="Unassembled WGS sequence"/>
</dbReference>
<name>A0A0V1JTZ8_TRIPS</name>
<sequence>MYCSLRDFTYKTAEIVFSESNEKQPRSLIDIIRWIKSRENFSLLNVAKSSHSRRNKFFINDGHVELTSQWMETFTKSSINEFCEMANMHGVGL</sequence>
<evidence type="ECO:0000313" key="2">
    <source>
        <dbReference type="Proteomes" id="UP000054826"/>
    </source>
</evidence>
<accession>A0A0V1JTZ8</accession>
<protein>
    <submittedName>
        <fullName evidence="1">Uncharacterized protein</fullName>
    </submittedName>
</protein>
<organism evidence="1 2">
    <name type="scientific">Trichinella pseudospiralis</name>
    <name type="common">Parasitic roundworm</name>
    <dbReference type="NCBI Taxonomy" id="6337"/>
    <lineage>
        <taxon>Eukaryota</taxon>
        <taxon>Metazoa</taxon>
        <taxon>Ecdysozoa</taxon>
        <taxon>Nematoda</taxon>
        <taxon>Enoplea</taxon>
        <taxon>Dorylaimia</taxon>
        <taxon>Trichinellida</taxon>
        <taxon>Trichinellidae</taxon>
        <taxon>Trichinella</taxon>
    </lineage>
</organism>
<evidence type="ECO:0000313" key="1">
    <source>
        <dbReference type="EMBL" id="KRZ38406.1"/>
    </source>
</evidence>
<dbReference type="EMBL" id="JYDV01000046">
    <property type="protein sequence ID" value="KRZ38406.1"/>
    <property type="molecule type" value="Genomic_DNA"/>
</dbReference>
<gene>
    <name evidence="1" type="ORF">T4C_11341</name>
</gene>